<dbReference type="Pfam" id="PF01940">
    <property type="entry name" value="DUF92"/>
    <property type="match status" value="1"/>
</dbReference>
<comment type="caution">
    <text evidence="7">The sequence shown here is derived from an EMBL/GenBank/DDBJ whole genome shotgun (WGS) entry which is preliminary data.</text>
</comment>
<dbReference type="EMBL" id="RIBY02002164">
    <property type="protein sequence ID" value="KAH9823773.1"/>
    <property type="molecule type" value="Genomic_DNA"/>
</dbReference>
<organism evidence="7 8">
    <name type="scientific">Teratosphaeria destructans</name>
    <dbReference type="NCBI Taxonomy" id="418781"/>
    <lineage>
        <taxon>Eukaryota</taxon>
        <taxon>Fungi</taxon>
        <taxon>Dikarya</taxon>
        <taxon>Ascomycota</taxon>
        <taxon>Pezizomycotina</taxon>
        <taxon>Dothideomycetes</taxon>
        <taxon>Dothideomycetidae</taxon>
        <taxon>Mycosphaerellales</taxon>
        <taxon>Teratosphaeriaceae</taxon>
        <taxon>Teratosphaeria</taxon>
    </lineage>
</organism>
<keyword evidence="4 6" id="KW-1133">Transmembrane helix</keyword>
<name>A0A9W7SMY8_9PEZI</name>
<reference evidence="7 8" key="1">
    <citation type="journal article" date="2018" name="IMA Fungus">
        <title>IMA Genome-F 10: Nine draft genome sequences of Claviceps purpurea s.lat., including C. arundinis, C. humidiphila, and C. cf. spartinae, pseudomolecules for the pitch canker pathogen Fusarium circinatum, draft genome of Davidsoniella eucalypti, Grosmannia galeiformis, Quambalaria eucalypti, and Teratosphaeria destructans.</title>
        <authorList>
            <person name="Wingfield B.D."/>
            <person name="Liu M."/>
            <person name="Nguyen H.D."/>
            <person name="Lane F.A."/>
            <person name="Morgan S.W."/>
            <person name="De Vos L."/>
            <person name="Wilken P.M."/>
            <person name="Duong T.A."/>
            <person name="Aylward J."/>
            <person name="Coetzee M.P."/>
            <person name="Dadej K."/>
            <person name="De Beer Z.W."/>
            <person name="Findlay W."/>
            <person name="Havenga M."/>
            <person name="Kolarik M."/>
            <person name="Menzies J.G."/>
            <person name="Naidoo K."/>
            <person name="Pochopski O."/>
            <person name="Shoukouhi P."/>
            <person name="Santana Q.C."/>
            <person name="Seifert K.A."/>
            <person name="Soal N."/>
            <person name="Steenkamp E.T."/>
            <person name="Tatham C.T."/>
            <person name="van der Nest M.A."/>
            <person name="Wingfield M.J."/>
        </authorList>
    </citation>
    <scope>NUCLEOTIDE SEQUENCE [LARGE SCALE GENOMIC DNA]</scope>
    <source>
        <strain evidence="7">CMW44962</strain>
    </source>
</reference>
<dbReference type="AlphaFoldDB" id="A0A9W7SMY8"/>
<reference evidence="7 8" key="2">
    <citation type="journal article" date="2021" name="Curr. Genet.">
        <title>Genetic response to nitrogen starvation in the aggressive Eucalyptus foliar pathogen Teratosphaeria destructans.</title>
        <authorList>
            <person name="Havenga M."/>
            <person name="Wingfield B.D."/>
            <person name="Wingfield M.J."/>
            <person name="Dreyer L.L."/>
            <person name="Roets F."/>
            <person name="Aylward J."/>
        </authorList>
    </citation>
    <scope>NUCLEOTIDE SEQUENCE [LARGE SCALE GENOMIC DNA]</scope>
    <source>
        <strain evidence="7">CMW44962</strain>
    </source>
</reference>
<evidence type="ECO:0000256" key="5">
    <source>
        <dbReference type="ARBA" id="ARBA00023136"/>
    </source>
</evidence>
<dbReference type="OrthoDB" id="15001at2759"/>
<evidence type="ECO:0000313" key="7">
    <source>
        <dbReference type="EMBL" id="KAH9823773.1"/>
    </source>
</evidence>
<dbReference type="GO" id="GO:0016020">
    <property type="term" value="C:membrane"/>
    <property type="evidence" value="ECO:0007669"/>
    <property type="project" value="UniProtKB-SubCell"/>
</dbReference>
<evidence type="ECO:0000256" key="2">
    <source>
        <dbReference type="ARBA" id="ARBA00009012"/>
    </source>
</evidence>
<accession>A0A9W7SMY8</accession>
<keyword evidence="5 6" id="KW-0472">Membrane</keyword>
<evidence type="ECO:0000256" key="4">
    <source>
        <dbReference type="ARBA" id="ARBA00022989"/>
    </source>
</evidence>
<keyword evidence="8" id="KW-1185">Reference proteome</keyword>
<feature type="non-terminal residue" evidence="7">
    <location>
        <position position="88"/>
    </location>
</feature>
<proteinExistence type="inferred from homology"/>
<sequence>MASPSPLLTFTRAHIPEITSTALLATYATLHHKLTPLGTLTGILTATLHMLHPNPTYFWLLMLFFALGTLVTRVGRAAKTHLTRSAAG</sequence>
<protein>
    <submittedName>
        <fullName evidence="7">Transmembrane protein 19</fullName>
    </submittedName>
</protein>
<keyword evidence="3 6" id="KW-0812">Transmembrane</keyword>
<evidence type="ECO:0000256" key="1">
    <source>
        <dbReference type="ARBA" id="ARBA00004141"/>
    </source>
</evidence>
<evidence type="ECO:0000256" key="6">
    <source>
        <dbReference type="SAM" id="Phobius"/>
    </source>
</evidence>
<dbReference type="InterPro" id="IPR002794">
    <property type="entry name" value="DUF92_TMEM19"/>
</dbReference>
<gene>
    <name evidence="7" type="ORF">Tdes44962_MAKER10241</name>
</gene>
<feature type="transmembrane region" description="Helical" evidence="6">
    <location>
        <begin position="57"/>
        <end position="75"/>
    </location>
</feature>
<dbReference type="Proteomes" id="UP001138500">
    <property type="component" value="Unassembled WGS sequence"/>
</dbReference>
<evidence type="ECO:0000256" key="3">
    <source>
        <dbReference type="ARBA" id="ARBA00022692"/>
    </source>
</evidence>
<comment type="similarity">
    <text evidence="2">Belongs to the TMEM19 family.</text>
</comment>
<comment type="subcellular location">
    <subcellularLocation>
        <location evidence="1">Membrane</location>
        <topology evidence="1">Multi-pass membrane protein</topology>
    </subcellularLocation>
</comment>
<evidence type="ECO:0000313" key="8">
    <source>
        <dbReference type="Proteomes" id="UP001138500"/>
    </source>
</evidence>